<sequence length="154" mass="17016">MIAGIGIDILSLARFKSLLLKRDPSKLAKRICTVKEYELFSELSHEQSSSGRPTKGEAPSNEEGGLIDHQLRFLSCRWALKEAAYKSLSPHLPGITWKDLQITHSPIGSLVLYPTRKEYRERFELLGSLSHDAGMVVGVVIAQFKGRPGAEGLA</sequence>
<reference evidence="6" key="1">
    <citation type="submission" date="2013-07" db="EMBL/GenBank/DDBJ databases">
        <title>The Genome Sequence of Cryptococcus bestiolae CBS10118.</title>
        <authorList>
            <consortium name="The Broad Institute Genome Sequencing Platform"/>
            <person name="Cuomo C."/>
            <person name="Litvintseva A."/>
            <person name="Chen Y."/>
            <person name="Heitman J."/>
            <person name="Sun S."/>
            <person name="Springer D."/>
            <person name="Dromer F."/>
            <person name="Young S.K."/>
            <person name="Zeng Q."/>
            <person name="Gargeya S."/>
            <person name="Fitzgerald M."/>
            <person name="Abouelleil A."/>
            <person name="Alvarado L."/>
            <person name="Berlin A.M."/>
            <person name="Chapman S.B."/>
            <person name="Dewar J."/>
            <person name="Goldberg J."/>
            <person name="Griggs A."/>
            <person name="Gujja S."/>
            <person name="Hansen M."/>
            <person name="Howarth C."/>
            <person name="Imamovic A."/>
            <person name="Larimer J."/>
            <person name="McCowan C."/>
            <person name="Murphy C."/>
            <person name="Pearson M."/>
            <person name="Priest M."/>
            <person name="Roberts A."/>
            <person name="Saif S."/>
            <person name="Shea T."/>
            <person name="Sykes S."/>
            <person name="Wortman J."/>
            <person name="Nusbaum C."/>
            <person name="Birren B."/>
        </authorList>
    </citation>
    <scope>NUCLEOTIDE SEQUENCE [LARGE SCALE GENOMIC DNA]</scope>
    <source>
        <strain evidence="6">CBS 10118</strain>
    </source>
</reference>
<dbReference type="InterPro" id="IPR037143">
    <property type="entry name" value="4-PPantetheinyl_Trfase_dom_sf"/>
</dbReference>
<dbReference type="GO" id="GO:0008897">
    <property type="term" value="F:holo-[acyl-carrier-protein] synthase activity"/>
    <property type="evidence" value="ECO:0007669"/>
    <property type="project" value="InterPro"/>
</dbReference>
<dbReference type="Pfam" id="PF01648">
    <property type="entry name" value="ACPS"/>
    <property type="match status" value="1"/>
</dbReference>
<dbReference type="SUPFAM" id="SSF56214">
    <property type="entry name" value="4'-phosphopantetheinyl transferase"/>
    <property type="match status" value="1"/>
</dbReference>
<dbReference type="InterPro" id="IPR008278">
    <property type="entry name" value="4-PPantetheinyl_Trfase_dom"/>
</dbReference>
<dbReference type="Gene3D" id="3.90.470.20">
    <property type="entry name" value="4'-phosphopantetheinyl transferase domain"/>
    <property type="match status" value="1"/>
</dbReference>
<dbReference type="KEGG" id="kbi:30211980"/>
<dbReference type="NCBIfam" id="TIGR00556">
    <property type="entry name" value="pantethn_trn"/>
    <property type="match status" value="1"/>
</dbReference>
<dbReference type="RefSeq" id="XP_019044297.1">
    <property type="nucleotide sequence ID" value="XM_019194174.1"/>
</dbReference>
<keyword evidence="2" id="KW-0479">Metal-binding</keyword>
<evidence type="ECO:0000256" key="2">
    <source>
        <dbReference type="ARBA" id="ARBA00022723"/>
    </source>
</evidence>
<evidence type="ECO:0000313" key="7">
    <source>
        <dbReference type="EMBL" id="WVW86015.1"/>
    </source>
</evidence>
<dbReference type="AlphaFoldDB" id="A0A1B9FWT1"/>
<reference evidence="6" key="3">
    <citation type="submission" date="2014-01" db="EMBL/GenBank/DDBJ databases">
        <title>Evolution of pathogenesis and genome organization in the Tremellales.</title>
        <authorList>
            <person name="Cuomo C."/>
            <person name="Litvintseva A."/>
            <person name="Heitman J."/>
            <person name="Chen Y."/>
            <person name="Sun S."/>
            <person name="Springer D."/>
            <person name="Dromer F."/>
            <person name="Young S."/>
            <person name="Zeng Q."/>
            <person name="Chapman S."/>
            <person name="Gujja S."/>
            <person name="Saif S."/>
            <person name="Birren B."/>
        </authorList>
    </citation>
    <scope>NUCLEOTIDE SEQUENCE</scope>
    <source>
        <strain evidence="6">CBS 10118</strain>
    </source>
</reference>
<keyword evidence="8" id="KW-1185">Reference proteome</keyword>
<reference evidence="7" key="4">
    <citation type="submission" date="2024-02" db="EMBL/GenBank/DDBJ databases">
        <title>Comparative genomics of Cryptococcus and Kwoniella reveals pathogenesis evolution and contrasting modes of karyotype evolution via chromosome fusion or intercentromeric recombination.</title>
        <authorList>
            <person name="Coelho M.A."/>
            <person name="David-Palma M."/>
            <person name="Shea T."/>
            <person name="Bowers K."/>
            <person name="McGinley-Smith S."/>
            <person name="Mohammad A.W."/>
            <person name="Gnirke A."/>
            <person name="Yurkov A.M."/>
            <person name="Nowrousian M."/>
            <person name="Sun S."/>
            <person name="Cuomo C.A."/>
            <person name="Heitman J."/>
        </authorList>
    </citation>
    <scope>NUCLEOTIDE SEQUENCE</scope>
    <source>
        <strain evidence="7">CBS 10118</strain>
    </source>
</reference>
<dbReference type="GeneID" id="30211980"/>
<dbReference type="STRING" id="1296100.A0A1B9FWT1"/>
<feature type="domain" description="4'-phosphopantetheinyl transferase" evidence="5">
    <location>
        <begin position="4"/>
        <end position="122"/>
    </location>
</feature>
<accession>A0A1B9FWT1</accession>
<dbReference type="InterPro" id="IPR004568">
    <property type="entry name" value="Ppantetheine-prot_Trfase_dom"/>
</dbReference>
<keyword evidence="1" id="KW-0808">Transferase</keyword>
<dbReference type="EMBL" id="CP144547">
    <property type="protein sequence ID" value="WVW86015.1"/>
    <property type="molecule type" value="Genomic_DNA"/>
</dbReference>
<organism evidence="6">
    <name type="scientific">Kwoniella bestiolae CBS 10118</name>
    <dbReference type="NCBI Taxonomy" id="1296100"/>
    <lineage>
        <taxon>Eukaryota</taxon>
        <taxon>Fungi</taxon>
        <taxon>Dikarya</taxon>
        <taxon>Basidiomycota</taxon>
        <taxon>Agaricomycotina</taxon>
        <taxon>Tremellomycetes</taxon>
        <taxon>Tremellales</taxon>
        <taxon>Cryptococcaceae</taxon>
        <taxon>Kwoniella</taxon>
    </lineage>
</organism>
<reference evidence="7" key="2">
    <citation type="submission" date="2013-07" db="EMBL/GenBank/DDBJ databases">
        <authorList>
            <consortium name="The Broad Institute Genome Sequencing Platform"/>
            <person name="Cuomo C."/>
            <person name="Litvintseva A."/>
            <person name="Chen Y."/>
            <person name="Heitman J."/>
            <person name="Sun S."/>
            <person name="Springer D."/>
            <person name="Dromer F."/>
            <person name="Young S.K."/>
            <person name="Zeng Q."/>
            <person name="Gargeya S."/>
            <person name="Fitzgerald M."/>
            <person name="Abouelleil A."/>
            <person name="Alvarado L."/>
            <person name="Berlin A.M."/>
            <person name="Chapman S.B."/>
            <person name="Dewar J."/>
            <person name="Goldberg J."/>
            <person name="Griggs A."/>
            <person name="Gujja S."/>
            <person name="Hansen M."/>
            <person name="Howarth C."/>
            <person name="Imamovic A."/>
            <person name="Larimer J."/>
            <person name="McCowan C."/>
            <person name="Murphy C."/>
            <person name="Pearson M."/>
            <person name="Priest M."/>
            <person name="Roberts A."/>
            <person name="Saif S."/>
            <person name="Shea T."/>
            <person name="Sykes S."/>
            <person name="Wortman J."/>
            <person name="Nusbaum C."/>
            <person name="Birren B."/>
        </authorList>
    </citation>
    <scope>NUCLEOTIDE SEQUENCE</scope>
    <source>
        <strain evidence="7">CBS 10118</strain>
    </source>
</reference>
<dbReference type="GO" id="GO:0000287">
    <property type="term" value="F:magnesium ion binding"/>
    <property type="evidence" value="ECO:0007669"/>
    <property type="project" value="InterPro"/>
</dbReference>
<evidence type="ECO:0000259" key="5">
    <source>
        <dbReference type="Pfam" id="PF01648"/>
    </source>
</evidence>
<protein>
    <recommendedName>
        <fullName evidence="5">4'-phosphopantetheinyl transferase domain-containing protein</fullName>
    </recommendedName>
</protein>
<gene>
    <name evidence="6" type="ORF">I302_07581</name>
    <name evidence="7" type="ORF">I302_108053</name>
</gene>
<evidence type="ECO:0000256" key="1">
    <source>
        <dbReference type="ARBA" id="ARBA00022679"/>
    </source>
</evidence>
<proteinExistence type="predicted"/>
<dbReference type="OrthoDB" id="15433at2759"/>
<evidence type="ECO:0000256" key="3">
    <source>
        <dbReference type="ARBA" id="ARBA00022842"/>
    </source>
</evidence>
<feature type="region of interest" description="Disordered" evidence="4">
    <location>
        <begin position="45"/>
        <end position="64"/>
    </location>
</feature>
<dbReference type="VEuPathDB" id="FungiDB:I302_07581"/>
<dbReference type="EMBL" id="KI894024">
    <property type="protein sequence ID" value="OCF23227.1"/>
    <property type="molecule type" value="Genomic_DNA"/>
</dbReference>
<evidence type="ECO:0000313" key="8">
    <source>
        <dbReference type="Proteomes" id="UP000092730"/>
    </source>
</evidence>
<dbReference type="Proteomes" id="UP000092730">
    <property type="component" value="Chromosome 7"/>
</dbReference>
<name>A0A1B9FWT1_9TREE</name>
<evidence type="ECO:0000256" key="4">
    <source>
        <dbReference type="SAM" id="MobiDB-lite"/>
    </source>
</evidence>
<evidence type="ECO:0000313" key="6">
    <source>
        <dbReference type="EMBL" id="OCF23227.1"/>
    </source>
</evidence>
<dbReference type="GO" id="GO:0006633">
    <property type="term" value="P:fatty acid biosynthetic process"/>
    <property type="evidence" value="ECO:0007669"/>
    <property type="project" value="InterPro"/>
</dbReference>
<keyword evidence="3" id="KW-0460">Magnesium</keyword>